<dbReference type="Proteomes" id="UP001212841">
    <property type="component" value="Unassembled WGS sequence"/>
</dbReference>
<protein>
    <submittedName>
        <fullName evidence="2">G patch domain-containing protein 4</fullName>
    </submittedName>
</protein>
<dbReference type="PANTHER" id="PTHR23149">
    <property type="entry name" value="G PATCH DOMAIN CONTAINING PROTEIN"/>
    <property type="match status" value="1"/>
</dbReference>
<sequence length="371" mass="40885">MSDDERPGFGFSQPSFAEAQMAKYGWEKGQGLGKDNEGINRAISVGFKNDTNGLGAKADEWSFAWWDHVFNRATASIKIEKTDEGTVEVKAKPKTAVKKTLLYGAFVKSTNPSSSDSEIDEEKDYSIKITDEELLKACEGRTARKGARAGNQSGKLARVGDGHIVEAAGVKVEEVVVGEGKKKKEKLKSEMAKTDWSAVERVEVMAKVLGTFARNSGRAIELGREFFVGEVLDRELVKTLHAGKAKELIASIDKEIEEIKTKMGKGIMLRKMNRKIKGFPGQSSLKQELAAAEKRRRNGVGLEVGDGGVFRPVYEAFVKGWLVRVQAGQEEGDEGENIMRAEGMLREVRDLEGKIVVEVLKNFRGRVRVEG</sequence>
<keyword evidence="3" id="KW-1185">Reference proteome</keyword>
<feature type="non-terminal residue" evidence="2">
    <location>
        <position position="371"/>
    </location>
</feature>
<dbReference type="EMBL" id="JADGJD010000567">
    <property type="protein sequence ID" value="KAJ3049990.1"/>
    <property type="molecule type" value="Genomic_DNA"/>
</dbReference>
<comment type="caution">
    <text evidence="2">The sequence shown here is derived from an EMBL/GenBank/DDBJ whole genome shotgun (WGS) entry which is preliminary data.</text>
</comment>
<evidence type="ECO:0000313" key="2">
    <source>
        <dbReference type="EMBL" id="KAJ3049990.1"/>
    </source>
</evidence>
<evidence type="ECO:0000313" key="3">
    <source>
        <dbReference type="Proteomes" id="UP001212841"/>
    </source>
</evidence>
<name>A0AAD5SHM1_9FUNG</name>
<evidence type="ECO:0000259" key="1">
    <source>
        <dbReference type="PROSITE" id="PS50174"/>
    </source>
</evidence>
<dbReference type="GO" id="GO:0003676">
    <property type="term" value="F:nucleic acid binding"/>
    <property type="evidence" value="ECO:0007669"/>
    <property type="project" value="InterPro"/>
</dbReference>
<dbReference type="Pfam" id="PF01585">
    <property type="entry name" value="G-patch"/>
    <property type="match status" value="1"/>
</dbReference>
<dbReference type="GO" id="GO:0005730">
    <property type="term" value="C:nucleolus"/>
    <property type="evidence" value="ECO:0007669"/>
    <property type="project" value="TreeGrafter"/>
</dbReference>
<accession>A0AAD5SHM1</accession>
<organism evidence="2 3">
    <name type="scientific">Rhizophlyctis rosea</name>
    <dbReference type="NCBI Taxonomy" id="64517"/>
    <lineage>
        <taxon>Eukaryota</taxon>
        <taxon>Fungi</taxon>
        <taxon>Fungi incertae sedis</taxon>
        <taxon>Chytridiomycota</taxon>
        <taxon>Chytridiomycota incertae sedis</taxon>
        <taxon>Chytridiomycetes</taxon>
        <taxon>Rhizophlyctidales</taxon>
        <taxon>Rhizophlyctidaceae</taxon>
        <taxon>Rhizophlyctis</taxon>
    </lineage>
</organism>
<dbReference type="InterPro" id="IPR050656">
    <property type="entry name" value="PINX1"/>
</dbReference>
<dbReference type="InterPro" id="IPR000467">
    <property type="entry name" value="G_patch_dom"/>
</dbReference>
<dbReference type="PANTHER" id="PTHR23149:SF9">
    <property type="entry name" value="G PATCH DOMAIN-CONTAINING PROTEIN 4"/>
    <property type="match status" value="1"/>
</dbReference>
<gene>
    <name evidence="2" type="primary">GPATCH4</name>
    <name evidence="2" type="ORF">HK097_009021</name>
</gene>
<proteinExistence type="predicted"/>
<feature type="domain" description="G-patch" evidence="1">
    <location>
        <begin position="13"/>
        <end position="59"/>
    </location>
</feature>
<dbReference type="AlphaFoldDB" id="A0AAD5SHM1"/>
<dbReference type="SMART" id="SM00443">
    <property type="entry name" value="G_patch"/>
    <property type="match status" value="1"/>
</dbReference>
<reference evidence="2" key="1">
    <citation type="submission" date="2020-05" db="EMBL/GenBank/DDBJ databases">
        <title>Phylogenomic resolution of chytrid fungi.</title>
        <authorList>
            <person name="Stajich J.E."/>
            <person name="Amses K."/>
            <person name="Simmons R."/>
            <person name="Seto K."/>
            <person name="Myers J."/>
            <person name="Bonds A."/>
            <person name="Quandt C.A."/>
            <person name="Barry K."/>
            <person name="Liu P."/>
            <person name="Grigoriev I."/>
            <person name="Longcore J.E."/>
            <person name="James T.Y."/>
        </authorList>
    </citation>
    <scope>NUCLEOTIDE SEQUENCE</scope>
    <source>
        <strain evidence="2">JEL0318</strain>
    </source>
</reference>
<dbReference type="PROSITE" id="PS50174">
    <property type="entry name" value="G_PATCH"/>
    <property type="match status" value="1"/>
</dbReference>